<evidence type="ECO:0000313" key="7">
    <source>
        <dbReference type="Proteomes" id="UP001501414"/>
    </source>
</evidence>
<dbReference type="PRINTS" id="PR00038">
    <property type="entry name" value="HTHLUXR"/>
</dbReference>
<dbReference type="InterPro" id="IPR027417">
    <property type="entry name" value="P-loop_NTPase"/>
</dbReference>
<dbReference type="PANTHER" id="PTHR44688">
    <property type="entry name" value="DNA-BINDING TRANSCRIPTIONAL ACTIVATOR DEVR_DOSR"/>
    <property type="match status" value="1"/>
</dbReference>
<keyword evidence="1" id="KW-0805">Transcription regulation</keyword>
<feature type="compositionally biased region" description="Gly residues" evidence="4">
    <location>
        <begin position="821"/>
        <end position="837"/>
    </location>
</feature>
<evidence type="ECO:0000313" key="6">
    <source>
        <dbReference type="EMBL" id="GAA1398950.1"/>
    </source>
</evidence>
<dbReference type="CDD" id="cd06170">
    <property type="entry name" value="LuxR_C_like"/>
    <property type="match status" value="1"/>
</dbReference>
<feature type="compositionally biased region" description="Low complexity" evidence="4">
    <location>
        <begin position="770"/>
        <end position="784"/>
    </location>
</feature>
<feature type="compositionally biased region" description="Low complexity" evidence="4">
    <location>
        <begin position="808"/>
        <end position="820"/>
    </location>
</feature>
<gene>
    <name evidence="6" type="ORF">GCM10009613_53810</name>
</gene>
<evidence type="ECO:0000256" key="4">
    <source>
        <dbReference type="SAM" id="MobiDB-lite"/>
    </source>
</evidence>
<evidence type="ECO:0000256" key="3">
    <source>
        <dbReference type="ARBA" id="ARBA00023163"/>
    </source>
</evidence>
<evidence type="ECO:0000256" key="2">
    <source>
        <dbReference type="ARBA" id="ARBA00023125"/>
    </source>
</evidence>
<keyword evidence="7" id="KW-1185">Reference proteome</keyword>
<dbReference type="SMART" id="SM00421">
    <property type="entry name" value="HTH_LUXR"/>
    <property type="match status" value="1"/>
</dbReference>
<name>A0ABN1Y643_9PSEU</name>
<evidence type="ECO:0000256" key="1">
    <source>
        <dbReference type="ARBA" id="ARBA00023015"/>
    </source>
</evidence>
<keyword evidence="2" id="KW-0238">DNA-binding</keyword>
<feature type="domain" description="HTH luxR-type" evidence="5">
    <location>
        <begin position="916"/>
        <end position="981"/>
    </location>
</feature>
<evidence type="ECO:0000259" key="5">
    <source>
        <dbReference type="PROSITE" id="PS50043"/>
    </source>
</evidence>
<reference evidence="6 7" key="1">
    <citation type="journal article" date="2019" name="Int. J. Syst. Evol. Microbiol.">
        <title>The Global Catalogue of Microorganisms (GCM) 10K type strain sequencing project: providing services to taxonomists for standard genome sequencing and annotation.</title>
        <authorList>
            <consortium name="The Broad Institute Genomics Platform"/>
            <consortium name="The Broad Institute Genome Sequencing Center for Infectious Disease"/>
            <person name="Wu L."/>
            <person name="Ma J."/>
        </authorList>
    </citation>
    <scope>NUCLEOTIDE SEQUENCE [LARGE SCALE GENOMIC DNA]</scope>
    <source>
        <strain evidence="6 7">JCM 11896</strain>
    </source>
</reference>
<dbReference type="SUPFAM" id="SSF46894">
    <property type="entry name" value="C-terminal effector domain of the bipartite response regulators"/>
    <property type="match status" value="1"/>
</dbReference>
<accession>A0ABN1Y643</accession>
<sequence>MTATAPTTSPLAGGPVSTALVRAVAEDPAAPRTLAVTGPAGSGKSVVLRELARVWSAAGAQVDRVPGTDPGRVVLVDDAHELPDDVLDELRAFAADPAARLVVAFRPWPRGRALARLGAALAASAPPLVLGALDAAGVLARAVRITGSRPSDETVRVVLERTAGSPLLVDRLLAASGGASGVPPELAEQLGYAIDAEDRRVVDLVTATALGAPQDSEVLVPLLGLADAAGSGIDELDELVQRAVAAGLCTPDGRVVPLVGDAVRGRVPPARRTELRRSLAEIELDRGGSVLAVARTLRGSGATGDRAAAVFRAAAAEAARSEHPDAVRFYAEAVAAGTAPLVVAARRAEAHLVAGDLDGALGHADAVLSATDAVEPEDAVRAGSVAAAVLARRGLLVRSAELYRWTAAVAGERLPAAAVPVLIGTGAWAEAREIGGAGALVPGRAPTLVDGADDLTARGILDSVQGSPTAALSGLARAAGLLEGAHGAALLPDTPAALAALVAVHTGEFDVASSVLDRALRTGLGGAPARPRHRLLLGWIALLRGATGPAAERLDAVDADAAGRPLEPRDEFLAAALQVAIARRNSDLGALMRAWTRARQAIVRHPVDLFVLQPLGELVTAATRLREESWVRPHLDEAEALLDRLGRPALWAAPLHWAQLQAAILVDDADAAREQTAALERAACGSRFAQAMAAAAPHWVGVIEGRVDPEAVEAAARGLHAVGLSFDGGRLAGQAALRTDDRRAVSALLACARALQVAGAEARSAQAGGADAAGRSGARGPAGTAPGGPAAGGPGSGTGTGPQGTGPVGTAPGHPARDGTAPGGTAPGGAAPGGAAPGGPRRDGTGPGGGRSAAPASGAAGSDAPWNGAGSGAPAAPDRAAVGPGGGAVPDRTGSGTRGAAHDQARAATAGGAARVEPPPSLLSDRELEVAELVVQGRTHKEIGEALFISAKTVEHHVARIRQRLGVGGRSELLDELRRILDERG</sequence>
<feature type="region of interest" description="Disordered" evidence="4">
    <location>
        <begin position="770"/>
        <end position="921"/>
    </location>
</feature>
<dbReference type="InterPro" id="IPR036388">
    <property type="entry name" value="WH-like_DNA-bd_sf"/>
</dbReference>
<dbReference type="SUPFAM" id="SSF52540">
    <property type="entry name" value="P-loop containing nucleoside triphosphate hydrolases"/>
    <property type="match status" value="1"/>
</dbReference>
<comment type="caution">
    <text evidence="6">The sequence shown here is derived from an EMBL/GenBank/DDBJ whole genome shotgun (WGS) entry which is preliminary data.</text>
</comment>
<feature type="compositionally biased region" description="Low complexity" evidence="4">
    <location>
        <begin position="872"/>
        <end position="882"/>
    </location>
</feature>
<dbReference type="Gene3D" id="1.10.10.10">
    <property type="entry name" value="Winged helix-like DNA-binding domain superfamily/Winged helix DNA-binding domain"/>
    <property type="match status" value="1"/>
</dbReference>
<feature type="compositionally biased region" description="Low complexity" evidence="4">
    <location>
        <begin position="852"/>
        <end position="865"/>
    </location>
</feature>
<feature type="compositionally biased region" description="Low complexity" evidence="4">
    <location>
        <begin position="906"/>
        <end position="915"/>
    </location>
</feature>
<organism evidence="6 7">
    <name type="scientific">Pseudonocardia kongjuensis</name>
    <dbReference type="NCBI Taxonomy" id="102227"/>
    <lineage>
        <taxon>Bacteria</taxon>
        <taxon>Bacillati</taxon>
        <taxon>Actinomycetota</taxon>
        <taxon>Actinomycetes</taxon>
        <taxon>Pseudonocardiales</taxon>
        <taxon>Pseudonocardiaceae</taxon>
        <taxon>Pseudonocardia</taxon>
    </lineage>
</organism>
<dbReference type="Pfam" id="PF00196">
    <property type="entry name" value="GerE"/>
    <property type="match status" value="1"/>
</dbReference>
<keyword evidence="3" id="KW-0804">Transcription</keyword>
<dbReference type="PROSITE" id="PS50043">
    <property type="entry name" value="HTH_LUXR_2"/>
    <property type="match status" value="1"/>
</dbReference>
<dbReference type="InterPro" id="IPR000792">
    <property type="entry name" value="Tscrpt_reg_LuxR_C"/>
</dbReference>
<dbReference type="EMBL" id="BAAAJK010000043">
    <property type="protein sequence ID" value="GAA1398950.1"/>
    <property type="molecule type" value="Genomic_DNA"/>
</dbReference>
<dbReference type="PANTHER" id="PTHR44688:SF16">
    <property type="entry name" value="DNA-BINDING TRANSCRIPTIONAL ACTIVATOR DEVR_DOSR"/>
    <property type="match status" value="1"/>
</dbReference>
<protein>
    <submittedName>
        <fullName evidence="6">Helix-turn-helix transcriptional regulator</fullName>
    </submittedName>
</protein>
<dbReference type="InterPro" id="IPR016032">
    <property type="entry name" value="Sig_transdc_resp-reg_C-effctor"/>
</dbReference>
<feature type="compositionally biased region" description="Gly residues" evidence="4">
    <location>
        <begin position="785"/>
        <end position="807"/>
    </location>
</feature>
<dbReference type="RefSeq" id="WP_344027458.1">
    <property type="nucleotide sequence ID" value="NZ_BAAAJK010000043.1"/>
</dbReference>
<proteinExistence type="predicted"/>
<dbReference type="Proteomes" id="UP001501414">
    <property type="component" value="Unassembled WGS sequence"/>
</dbReference>